<feature type="region of interest" description="Disordered" evidence="7">
    <location>
        <begin position="1"/>
        <end position="24"/>
    </location>
</feature>
<reference evidence="9 10" key="1">
    <citation type="submission" date="2019-10" db="EMBL/GenBank/DDBJ databases">
        <title>Description of Paenibacillus choica sp. nov.</title>
        <authorList>
            <person name="Carlier A."/>
            <person name="Qi S."/>
        </authorList>
    </citation>
    <scope>NUCLEOTIDE SEQUENCE [LARGE SCALE GENOMIC DNA]</scope>
    <source>
        <strain evidence="9 10">LMG 31460</strain>
    </source>
</reference>
<keyword evidence="3 6" id="KW-0812">Transmembrane</keyword>
<keyword evidence="2 6" id="KW-0813">Transport</keyword>
<dbReference type="RefSeq" id="WP_171688936.1">
    <property type="nucleotide sequence ID" value="NZ_WHOC01000039.1"/>
</dbReference>
<dbReference type="InterPro" id="IPR000515">
    <property type="entry name" value="MetI-like"/>
</dbReference>
<proteinExistence type="inferred from homology"/>
<evidence type="ECO:0000256" key="5">
    <source>
        <dbReference type="ARBA" id="ARBA00023136"/>
    </source>
</evidence>
<feature type="transmembrane region" description="Helical" evidence="6">
    <location>
        <begin position="103"/>
        <end position="127"/>
    </location>
</feature>
<evidence type="ECO:0000256" key="2">
    <source>
        <dbReference type="ARBA" id="ARBA00022448"/>
    </source>
</evidence>
<feature type="transmembrane region" description="Helical" evidence="6">
    <location>
        <begin position="293"/>
        <end position="314"/>
    </location>
</feature>
<dbReference type="SUPFAM" id="SSF161098">
    <property type="entry name" value="MetI-like"/>
    <property type="match status" value="1"/>
</dbReference>
<dbReference type="EMBL" id="WHOC01000039">
    <property type="protein sequence ID" value="NOU85617.1"/>
    <property type="molecule type" value="Genomic_DNA"/>
</dbReference>
<accession>A0ABX1YXA9</accession>
<dbReference type="Proteomes" id="UP000658690">
    <property type="component" value="Unassembled WGS sequence"/>
</dbReference>
<keyword evidence="4 6" id="KW-1133">Transmembrane helix</keyword>
<sequence length="327" mass="36691">MSKASISPDSILHGKRGKSPTKSRMKSKQIMNIVFRDRFLYLLALPGILFFIIFKYVPMWGLVIAFQNYSPYAGILKSDWVGLEHFARFFGNEDFYLLLRNTLAISTLNILLFFPAPILFSIMLNEVRHMVFKRVVQTVIYFPYFLSWVIIAGLSFIMLGQSEGVVNAILVFLGFDKIAFLTSPGLFWIMLTLQTIWKDAGFGTVIFLAAIAGIDPTLYEAAKMDGASRLKQIRHVTLPGIRNVIIVLLILRLGDVMDVGFEQVFLMGSAAVSNVSDVFDTYVYRNGILNGEFSYTASVGLFKSFVGLIMVVAANKLAKMFGQDGLY</sequence>
<evidence type="ECO:0000256" key="3">
    <source>
        <dbReference type="ARBA" id="ARBA00022692"/>
    </source>
</evidence>
<gene>
    <name evidence="9" type="ORF">GC102_07470</name>
</gene>
<evidence type="ECO:0000313" key="10">
    <source>
        <dbReference type="Proteomes" id="UP000658690"/>
    </source>
</evidence>
<evidence type="ECO:0000313" key="9">
    <source>
        <dbReference type="EMBL" id="NOU85617.1"/>
    </source>
</evidence>
<comment type="subcellular location">
    <subcellularLocation>
        <location evidence="6">Cell membrane</location>
        <topology evidence="6">Multi-pass membrane protein</topology>
    </subcellularLocation>
    <subcellularLocation>
        <location evidence="1">Membrane</location>
        <topology evidence="1">Multi-pass membrane protein</topology>
    </subcellularLocation>
</comment>
<evidence type="ECO:0000256" key="6">
    <source>
        <dbReference type="RuleBase" id="RU363032"/>
    </source>
</evidence>
<name>A0ABX1YXA9_9BACL</name>
<feature type="transmembrane region" description="Helical" evidence="6">
    <location>
        <begin position="39"/>
        <end position="57"/>
    </location>
</feature>
<dbReference type="CDD" id="cd06261">
    <property type="entry name" value="TM_PBP2"/>
    <property type="match status" value="1"/>
</dbReference>
<evidence type="ECO:0000256" key="7">
    <source>
        <dbReference type="SAM" id="MobiDB-lite"/>
    </source>
</evidence>
<feature type="transmembrane region" description="Helical" evidence="6">
    <location>
        <begin position="139"/>
        <end position="159"/>
    </location>
</feature>
<dbReference type="Gene3D" id="1.10.3720.10">
    <property type="entry name" value="MetI-like"/>
    <property type="match status" value="1"/>
</dbReference>
<dbReference type="PANTHER" id="PTHR43496:SF1">
    <property type="entry name" value="POLYGALACTURONAN_RHAMNOGALACTURONAN TRANSPORT SYSTEM PERMEASE PROTEIN YTEP"/>
    <property type="match status" value="1"/>
</dbReference>
<feature type="compositionally biased region" description="Basic residues" evidence="7">
    <location>
        <begin position="13"/>
        <end position="24"/>
    </location>
</feature>
<dbReference type="Pfam" id="PF00528">
    <property type="entry name" value="BPD_transp_1"/>
    <property type="match status" value="1"/>
</dbReference>
<feature type="transmembrane region" description="Helical" evidence="6">
    <location>
        <begin position="200"/>
        <end position="219"/>
    </location>
</feature>
<evidence type="ECO:0000259" key="8">
    <source>
        <dbReference type="PROSITE" id="PS50928"/>
    </source>
</evidence>
<comment type="similarity">
    <text evidence="6">Belongs to the binding-protein-dependent transport system permease family.</text>
</comment>
<organism evidence="9 10">
    <name type="scientific">Paenibacillus germinis</name>
    <dbReference type="NCBI Taxonomy" id="2654979"/>
    <lineage>
        <taxon>Bacteria</taxon>
        <taxon>Bacillati</taxon>
        <taxon>Bacillota</taxon>
        <taxon>Bacilli</taxon>
        <taxon>Bacillales</taxon>
        <taxon>Paenibacillaceae</taxon>
        <taxon>Paenibacillus</taxon>
    </lineage>
</organism>
<protein>
    <submittedName>
        <fullName evidence="9">ABC transporter permease subunit</fullName>
    </submittedName>
</protein>
<dbReference type="InterPro" id="IPR035906">
    <property type="entry name" value="MetI-like_sf"/>
</dbReference>
<dbReference type="PROSITE" id="PS50928">
    <property type="entry name" value="ABC_TM1"/>
    <property type="match status" value="1"/>
</dbReference>
<feature type="transmembrane region" description="Helical" evidence="6">
    <location>
        <begin position="165"/>
        <end position="188"/>
    </location>
</feature>
<comment type="caution">
    <text evidence="9">The sequence shown here is derived from an EMBL/GenBank/DDBJ whole genome shotgun (WGS) entry which is preliminary data.</text>
</comment>
<evidence type="ECO:0000256" key="1">
    <source>
        <dbReference type="ARBA" id="ARBA00004141"/>
    </source>
</evidence>
<evidence type="ECO:0000256" key="4">
    <source>
        <dbReference type="ARBA" id="ARBA00022989"/>
    </source>
</evidence>
<feature type="domain" description="ABC transmembrane type-1" evidence="8">
    <location>
        <begin position="99"/>
        <end position="314"/>
    </location>
</feature>
<keyword evidence="10" id="KW-1185">Reference proteome</keyword>
<dbReference type="PANTHER" id="PTHR43496">
    <property type="entry name" value="PROTEIN LPLB"/>
    <property type="match status" value="1"/>
</dbReference>
<keyword evidence="5 6" id="KW-0472">Membrane</keyword>